<dbReference type="Proteomes" id="UP000183104">
    <property type="component" value="Unassembled WGS sequence"/>
</dbReference>
<keyword evidence="4" id="KW-1185">Reference proteome</keyword>
<evidence type="ECO:0000259" key="2">
    <source>
        <dbReference type="PROSITE" id="PS51781"/>
    </source>
</evidence>
<organism evidence="3 4">
    <name type="scientific">Thiohalorhabdus denitrificans</name>
    <dbReference type="NCBI Taxonomy" id="381306"/>
    <lineage>
        <taxon>Bacteria</taxon>
        <taxon>Pseudomonadati</taxon>
        <taxon>Pseudomonadota</taxon>
        <taxon>Gammaproteobacteria</taxon>
        <taxon>Thiohalorhabdales</taxon>
        <taxon>Thiohalorhabdaceae</taxon>
        <taxon>Thiohalorhabdus</taxon>
    </lineage>
</organism>
<keyword evidence="1" id="KW-0732">Signal</keyword>
<feature type="domain" description="SH3b" evidence="2">
    <location>
        <begin position="86"/>
        <end position="150"/>
    </location>
</feature>
<dbReference type="InterPro" id="IPR003646">
    <property type="entry name" value="SH3-like_bac-type"/>
</dbReference>
<evidence type="ECO:0000313" key="4">
    <source>
        <dbReference type="Proteomes" id="UP000183104"/>
    </source>
</evidence>
<dbReference type="SMART" id="SM00287">
    <property type="entry name" value="SH3b"/>
    <property type="match status" value="2"/>
</dbReference>
<dbReference type="InterPro" id="IPR052354">
    <property type="entry name" value="Cell_Wall_Dynamics_Protein"/>
</dbReference>
<dbReference type="PANTHER" id="PTHR34408">
    <property type="entry name" value="FAMILY PROTEIN, PUTATIVE-RELATED"/>
    <property type="match status" value="1"/>
</dbReference>
<protein>
    <submittedName>
        <fullName evidence="3">SH3-like domain-containing protein</fullName>
    </submittedName>
</protein>
<dbReference type="PANTHER" id="PTHR34408:SF1">
    <property type="entry name" value="GLYCOSYL HYDROLASE FAMILY 19 DOMAIN-CONTAINING PROTEIN HI_1415"/>
    <property type="match status" value="1"/>
</dbReference>
<dbReference type="EMBL" id="FMUN01000002">
    <property type="protein sequence ID" value="SCY00310.1"/>
    <property type="molecule type" value="Genomic_DNA"/>
</dbReference>
<accession>A0A0P9EBU6</accession>
<proteinExistence type="predicted"/>
<dbReference type="STRING" id="381306.AN478_10140"/>
<sequence>MAGWRVGAVAVLAGLALLAGNPAGAAPYKSIDAGKVNLRAGPGTEHPRQWVVSYGYPVRVLETRNGWARVEDYEGDVAWVAERLLSDRRTVLVTKRLVNVREGPDTSHDIVFQAEQHVLLRYLGKRDNWVHVQHADGEKGWVYAALVWGD</sequence>
<evidence type="ECO:0000313" key="3">
    <source>
        <dbReference type="EMBL" id="SCY00310.1"/>
    </source>
</evidence>
<feature type="signal peptide" evidence="1">
    <location>
        <begin position="1"/>
        <end position="25"/>
    </location>
</feature>
<reference evidence="4" key="1">
    <citation type="submission" date="2016-10" db="EMBL/GenBank/DDBJ databases">
        <authorList>
            <person name="Varghese N."/>
        </authorList>
    </citation>
    <scope>NUCLEOTIDE SEQUENCE [LARGE SCALE GENOMIC DNA]</scope>
    <source>
        <strain evidence="4">HL 19</strain>
    </source>
</reference>
<evidence type="ECO:0000256" key="1">
    <source>
        <dbReference type="SAM" id="SignalP"/>
    </source>
</evidence>
<dbReference type="Gene3D" id="2.30.30.40">
    <property type="entry name" value="SH3 Domains"/>
    <property type="match status" value="2"/>
</dbReference>
<dbReference type="InterPro" id="IPR010466">
    <property type="entry name" value="DUF1058"/>
</dbReference>
<dbReference type="Pfam" id="PF06347">
    <property type="entry name" value="SH3_4"/>
    <property type="match status" value="2"/>
</dbReference>
<dbReference type="AlphaFoldDB" id="A0A0P9EBU6"/>
<dbReference type="PROSITE" id="PS51781">
    <property type="entry name" value="SH3B"/>
    <property type="match status" value="1"/>
</dbReference>
<name>A0A0P9EBU6_9GAMM</name>
<gene>
    <name evidence="3" type="ORF">SAMN05661077_1008</name>
</gene>
<dbReference type="RefSeq" id="WP_074471283.1">
    <property type="nucleotide sequence ID" value="NZ_FMUN01000002.1"/>
</dbReference>
<feature type="chain" id="PRO_5010433615" evidence="1">
    <location>
        <begin position="26"/>
        <end position="150"/>
    </location>
</feature>